<reference evidence="1 2" key="1">
    <citation type="submission" date="2012-11" db="EMBL/GenBank/DDBJ databases">
        <title>FINISHED of Natronococcus occultus SP4, DSM 3396.</title>
        <authorList>
            <consortium name="DOE Joint Genome Institute"/>
            <person name="Eisen J."/>
            <person name="Huntemann M."/>
            <person name="Wei C.-L."/>
            <person name="Han J."/>
            <person name="Detter J.C."/>
            <person name="Han C."/>
            <person name="Tapia R."/>
            <person name="Chen A."/>
            <person name="Kyrpides N."/>
            <person name="Mavromatis K."/>
            <person name="Markowitz V."/>
            <person name="Szeto E."/>
            <person name="Ivanova N."/>
            <person name="Mikhailova N."/>
            <person name="Ovchinnikova G."/>
            <person name="Pagani I."/>
            <person name="Pati A."/>
            <person name="Goodwin L."/>
            <person name="Nordberg H.P."/>
            <person name="Cantor M.N."/>
            <person name="Hua S.X."/>
            <person name="Woyke T."/>
            <person name="Eisen J."/>
            <person name="Klenk H.-P."/>
            <person name="Klenk H.-P."/>
        </authorList>
    </citation>
    <scope>NUCLEOTIDE SEQUENCE [LARGE SCALE GENOMIC DNA]</scope>
    <source>
        <strain evidence="1 2">SP4</strain>
    </source>
</reference>
<organism evidence="1 2">
    <name type="scientific">Natronococcus occultus SP4</name>
    <dbReference type="NCBI Taxonomy" id="694430"/>
    <lineage>
        <taxon>Archaea</taxon>
        <taxon>Methanobacteriati</taxon>
        <taxon>Methanobacteriota</taxon>
        <taxon>Stenosarchaea group</taxon>
        <taxon>Halobacteria</taxon>
        <taxon>Halobacteriales</taxon>
        <taxon>Natrialbaceae</taxon>
        <taxon>Natronococcus</taxon>
    </lineage>
</organism>
<evidence type="ECO:0000313" key="2">
    <source>
        <dbReference type="Proteomes" id="UP000010878"/>
    </source>
</evidence>
<dbReference type="EMBL" id="CP003929">
    <property type="protein sequence ID" value="AGB36084.1"/>
    <property type="molecule type" value="Genomic_DNA"/>
</dbReference>
<dbReference type="GeneID" id="43302115"/>
<sequence length="665" mass="74030">MDPKFRSTESGLEIIDPITRHRYQVRIPGGCEIERICQSTIQHDVDTAVRTTTSTVVLPQKESTYILDQNGSILSNVAAHESFSLPDKSYTFDISTPLKILIQIEGELGIHVENGQTRIDVSKPTPIVIGARSAQSAPIDRIKTPPNPTDVMEAVSMFGSALKETGPQRSYPTLRQHPPLLQIGNKLDIPDDLKRPKTGVQIEVPPTFDYIFTVTPLAYYLGAEVVPSSEPRLSTKNGFSFRLENENDFESTVSRLLKHIFYLDCIIRTEDSSPGPVHERQVIEPLLEFDIPTVYEQSLSKQLETYLEIPFSMLESHYPEWYPKTKVQPSSDHLQFLPFLANQLSSITTGRIDQPQPDPDFEDEAVEALSNILSVKQTWNYSTGSENTSAVPLSAFHNKICRSPKEGDLEIEIVCNELDMDDELIEVYGTYGNREELPFSVTIHHDLTTTELKSIFTSQNDFVHYIGHIDRDGFRCSDGKLDPSSINNVKAKSFLLNACQSYEQGRTLVEAGSLGGIVTLDDVQNDNAVTTGSIIARLLNFGYSFSATLDVLQTTASAGNRYRIVGDGTTSIAQSTTGVPSVCSVLDTSGENIRVNIYTYNPTRQKGSIRSPNFNSNNIHHLSNNIGPISIKKTELLEYLDRGPIPVLIDGEMYWSDDITLSDLE</sequence>
<gene>
    <name evidence="1" type="ORF">Natoc_0207</name>
</gene>
<dbReference type="HOGENOM" id="CLU_024174_0_0_2"/>
<evidence type="ECO:0000313" key="1">
    <source>
        <dbReference type="EMBL" id="AGB36084.1"/>
    </source>
</evidence>
<evidence type="ECO:0008006" key="3">
    <source>
        <dbReference type="Google" id="ProtNLM"/>
    </source>
</evidence>
<dbReference type="RefSeq" id="WP_015319540.1">
    <property type="nucleotide sequence ID" value="NC_019974.1"/>
</dbReference>
<dbReference type="KEGG" id="nou:Natoc_0207"/>
<accession>L0JVD8</accession>
<dbReference type="OrthoDB" id="269729at2157"/>
<dbReference type="eggNOG" id="arCOG06229">
    <property type="taxonomic scope" value="Archaea"/>
</dbReference>
<dbReference type="AlphaFoldDB" id="L0JVD8"/>
<keyword evidence="2" id="KW-1185">Reference proteome</keyword>
<protein>
    <recommendedName>
        <fullName evidence="3">CHAT domain-containing protein</fullName>
    </recommendedName>
</protein>
<proteinExistence type="predicted"/>
<name>L0JVD8_9EURY</name>
<dbReference type="Proteomes" id="UP000010878">
    <property type="component" value="Chromosome"/>
</dbReference>